<dbReference type="AlphaFoldDB" id="A0A918N7F1"/>
<comment type="caution">
    <text evidence="1">The sequence shown here is derived from an EMBL/GenBank/DDBJ whole genome shotgun (WGS) entry which is preliminary data.</text>
</comment>
<organism evidence="1 2">
    <name type="scientific">Saccharospirillum salsuginis</name>
    <dbReference type="NCBI Taxonomy" id="418750"/>
    <lineage>
        <taxon>Bacteria</taxon>
        <taxon>Pseudomonadati</taxon>
        <taxon>Pseudomonadota</taxon>
        <taxon>Gammaproteobacteria</taxon>
        <taxon>Oceanospirillales</taxon>
        <taxon>Saccharospirillaceae</taxon>
        <taxon>Saccharospirillum</taxon>
    </lineage>
</organism>
<name>A0A918N7F1_9GAMM</name>
<dbReference type="SUPFAM" id="SSF46785">
    <property type="entry name" value="Winged helix' DNA-binding domain"/>
    <property type="match status" value="1"/>
</dbReference>
<dbReference type="InterPro" id="IPR036390">
    <property type="entry name" value="WH_DNA-bd_sf"/>
</dbReference>
<reference evidence="1" key="1">
    <citation type="journal article" date="2014" name="Int. J. Syst. Evol. Microbiol.">
        <title>Complete genome sequence of Corynebacterium casei LMG S-19264T (=DSM 44701T), isolated from a smear-ripened cheese.</title>
        <authorList>
            <consortium name="US DOE Joint Genome Institute (JGI-PGF)"/>
            <person name="Walter F."/>
            <person name="Albersmeier A."/>
            <person name="Kalinowski J."/>
            <person name="Ruckert C."/>
        </authorList>
    </citation>
    <scope>NUCLEOTIDE SEQUENCE</scope>
    <source>
        <strain evidence="1">KCTC 22169</strain>
    </source>
</reference>
<reference evidence="1" key="2">
    <citation type="submission" date="2020-09" db="EMBL/GenBank/DDBJ databases">
        <authorList>
            <person name="Sun Q."/>
            <person name="Kim S."/>
        </authorList>
    </citation>
    <scope>NUCLEOTIDE SEQUENCE</scope>
    <source>
        <strain evidence="1">KCTC 22169</strain>
    </source>
</reference>
<evidence type="ECO:0000313" key="2">
    <source>
        <dbReference type="Proteomes" id="UP000626148"/>
    </source>
</evidence>
<evidence type="ECO:0008006" key="3">
    <source>
        <dbReference type="Google" id="ProtNLM"/>
    </source>
</evidence>
<evidence type="ECO:0000313" key="1">
    <source>
        <dbReference type="EMBL" id="GGX43740.1"/>
    </source>
</evidence>
<accession>A0A918N7F1</accession>
<proteinExistence type="predicted"/>
<dbReference type="Proteomes" id="UP000626148">
    <property type="component" value="Unassembled WGS sequence"/>
</dbReference>
<gene>
    <name evidence="1" type="ORF">GCM10007392_08110</name>
</gene>
<protein>
    <recommendedName>
        <fullName evidence="3">ArsR family transcriptional regulator</fullName>
    </recommendedName>
</protein>
<keyword evidence="2" id="KW-1185">Reference proteome</keyword>
<dbReference type="RefSeq" id="WP_189607216.1">
    <property type="nucleotide sequence ID" value="NZ_BMXR01000002.1"/>
</dbReference>
<sequence>MNPVLEAVLGNRTAAQVLLFITVYGEGHALRIAKTYDIGLNMTQRQLKRLEGNGVLVSRLVGNARLFTFNERNPTVKNLKKFLLAEVEQLPEDVVQKYFRQRQRPRRSGKTL</sequence>
<dbReference type="EMBL" id="BMXR01000002">
    <property type="protein sequence ID" value="GGX43740.1"/>
    <property type="molecule type" value="Genomic_DNA"/>
</dbReference>